<organism evidence="1 2">
    <name type="scientific">Arabidopsis thaliana</name>
    <name type="common">Mouse-ear cress</name>
    <dbReference type="NCBI Taxonomy" id="3702"/>
    <lineage>
        <taxon>Eukaryota</taxon>
        <taxon>Viridiplantae</taxon>
        <taxon>Streptophyta</taxon>
        <taxon>Embryophyta</taxon>
        <taxon>Tracheophyta</taxon>
        <taxon>Spermatophyta</taxon>
        <taxon>Magnoliopsida</taxon>
        <taxon>eudicotyledons</taxon>
        <taxon>Gunneridae</taxon>
        <taxon>Pentapetalae</taxon>
        <taxon>rosids</taxon>
        <taxon>malvids</taxon>
        <taxon>Brassicales</taxon>
        <taxon>Brassicaceae</taxon>
        <taxon>Camelineae</taxon>
        <taxon>Arabidopsis</taxon>
    </lineage>
</organism>
<dbReference type="ExpressionAtlas" id="A0A178UED5">
    <property type="expression patterns" value="baseline and differential"/>
</dbReference>
<evidence type="ECO:0008006" key="3">
    <source>
        <dbReference type="Google" id="ProtNLM"/>
    </source>
</evidence>
<name>A0A178UED5_ARATH</name>
<dbReference type="Proteomes" id="UP000078284">
    <property type="component" value="Chromosome 5"/>
</dbReference>
<evidence type="ECO:0000313" key="1">
    <source>
        <dbReference type="EMBL" id="OAO92000.1"/>
    </source>
</evidence>
<accession>A0A178UED5</accession>
<dbReference type="PANTHER" id="PTHR31060">
    <property type="entry name" value="OSJNBA0011J08.25 PROTEIN-RELATED"/>
    <property type="match status" value="1"/>
</dbReference>
<protein>
    <recommendedName>
        <fullName evidence="3">1,8-cineole synthase</fullName>
    </recommendedName>
</protein>
<proteinExistence type="predicted"/>
<dbReference type="EMBL" id="LUHQ01000005">
    <property type="protein sequence ID" value="OAO92000.1"/>
    <property type="molecule type" value="Genomic_DNA"/>
</dbReference>
<dbReference type="UniPathway" id="UPA00143"/>
<reference evidence="2" key="1">
    <citation type="journal article" date="2016" name="Proc. Natl. Acad. Sci. U.S.A.">
        <title>Chromosome-level assembly of Arabidopsis thaliana Ler reveals the extent of translocation and inversion polymorphisms.</title>
        <authorList>
            <person name="Zapata L."/>
            <person name="Ding J."/>
            <person name="Willing E.M."/>
            <person name="Hartwig B."/>
            <person name="Bezdan D."/>
            <person name="Jiao W.B."/>
            <person name="Patel V."/>
            <person name="Velikkakam James G."/>
            <person name="Koornneef M."/>
            <person name="Ossowski S."/>
            <person name="Schneeberger K."/>
        </authorList>
    </citation>
    <scope>NUCLEOTIDE SEQUENCE [LARGE SCALE GENOMIC DNA]</scope>
    <source>
        <strain evidence="2">cv. Landsberg erecta</strain>
    </source>
</reference>
<gene>
    <name evidence="1" type="ordered locus">AXX17_At5g63830</name>
</gene>
<sequence>MEKLSSAAVVPQLLRNIIVAVVVFADESLLQISGNSKLLEKLRVFLVTCFLFFLRSLPSVVSFANPNSSVVSFANPYSSKTKKKNKILVINHCEESGIGRAIWQLLSAMNEIPVSSIKYQVVRSLAERLIDENQGENSVALLDLNRRVLNASFRTTLSRLETAVERNPNRRDIDEPVRRGLNRVVRAAVRAVGDGFIGWGGEETADQTAETSEKLAAELLWLAEKMAVYGFVDEAVEKWASASNLAWLALSCEPRLQCSLIQISALLFKEAKDIKKGSEEEEGEEAKLREIKKKMLISWIPLLCRASNGADKPVLRSAERAYLEKVLEKMISELKEEEQERVLSLWLHHYTHCASSDWPDLNGSYVRWCHSSRQLLLLG</sequence>
<dbReference type="PANTHER" id="PTHR31060:SF4">
    <property type="entry name" value="1,8-CINEOLE SYNTHASE"/>
    <property type="match status" value="1"/>
</dbReference>
<dbReference type="InterPro" id="IPR038920">
    <property type="entry name" value="At3g05675-like"/>
</dbReference>
<comment type="caution">
    <text evidence="1">The sequence shown here is derived from an EMBL/GenBank/DDBJ whole genome shotgun (WGS) entry which is preliminary data.</text>
</comment>
<evidence type="ECO:0000313" key="2">
    <source>
        <dbReference type="Proteomes" id="UP000078284"/>
    </source>
</evidence>
<dbReference type="AlphaFoldDB" id="A0A178UED5"/>
<dbReference type="GO" id="GO:0016567">
    <property type="term" value="P:protein ubiquitination"/>
    <property type="evidence" value="ECO:0007669"/>
    <property type="project" value="UniProtKB-UniPathway"/>
</dbReference>